<dbReference type="InterPro" id="IPR003782">
    <property type="entry name" value="SCO1/SenC"/>
</dbReference>
<proteinExistence type="inferred from homology"/>
<dbReference type="InterPro" id="IPR036249">
    <property type="entry name" value="Thioredoxin-like_sf"/>
</dbReference>
<accession>A0A127PZ63</accession>
<gene>
    <name evidence="7" type="ORF">CPter91_0649</name>
</gene>
<dbReference type="STRING" id="279113.CPter91_0649"/>
<comment type="similarity">
    <text evidence="1">Belongs to the SCO1/2 family.</text>
</comment>
<keyword evidence="4" id="KW-1015">Disulfide bond</keyword>
<dbReference type="SUPFAM" id="SSF52833">
    <property type="entry name" value="Thioredoxin-like"/>
    <property type="match status" value="1"/>
</dbReference>
<evidence type="ECO:0000256" key="1">
    <source>
        <dbReference type="ARBA" id="ARBA00010996"/>
    </source>
</evidence>
<keyword evidence="5" id="KW-0732">Signal</keyword>
<dbReference type="Proteomes" id="UP000074561">
    <property type="component" value="Chromosome"/>
</dbReference>
<evidence type="ECO:0000313" key="8">
    <source>
        <dbReference type="Proteomes" id="UP000074561"/>
    </source>
</evidence>
<feature type="chain" id="PRO_5007277338" evidence="5">
    <location>
        <begin position="22"/>
        <end position="210"/>
    </location>
</feature>
<dbReference type="FunFam" id="3.40.30.10:FF:000013">
    <property type="entry name" value="Blast:Protein SCO1 homolog, mitochondrial"/>
    <property type="match status" value="1"/>
</dbReference>
<evidence type="ECO:0000256" key="2">
    <source>
        <dbReference type="ARBA" id="ARBA00023008"/>
    </source>
</evidence>
<dbReference type="Gene3D" id="3.40.30.10">
    <property type="entry name" value="Glutaredoxin"/>
    <property type="match status" value="1"/>
</dbReference>
<dbReference type="GO" id="GO:0046872">
    <property type="term" value="F:metal ion binding"/>
    <property type="evidence" value="ECO:0007669"/>
    <property type="project" value="UniProtKB-KW"/>
</dbReference>
<organism evidence="7 8">
    <name type="scientific">Collimonas pratensis</name>
    <dbReference type="NCBI Taxonomy" id="279113"/>
    <lineage>
        <taxon>Bacteria</taxon>
        <taxon>Pseudomonadati</taxon>
        <taxon>Pseudomonadota</taxon>
        <taxon>Betaproteobacteria</taxon>
        <taxon>Burkholderiales</taxon>
        <taxon>Oxalobacteraceae</taxon>
        <taxon>Collimonas</taxon>
    </lineage>
</organism>
<sequence>MKRVTPVVSLFAGLLMALSLAACSDKSAGGSQEMTLSPAKTAFNNTDVTGLGYARDFALTDHTGKPRTLADYKGKVVVVFFGYTQCPDVCPTTMVEMANVLKEMGPLASKVQVLFVTIDPERDTQELLSKYVPAFDPSFVGLYGDAAATEKVAKEFRVFYQKVPGKTPGSYSMDHTAGSYVFDPDGHIRLFIRHGQGPEPIAHDLKLLLQ</sequence>
<dbReference type="RefSeq" id="WP_205631650.1">
    <property type="nucleotide sequence ID" value="NZ_CP013234.1"/>
</dbReference>
<feature type="binding site" evidence="3">
    <location>
        <position position="90"/>
    </location>
    <ligand>
        <name>Cu cation</name>
        <dbReference type="ChEBI" id="CHEBI:23378"/>
    </ligand>
</feature>
<keyword evidence="2 3" id="KW-0186">Copper</keyword>
<reference evidence="7 8" key="1">
    <citation type="submission" date="2015-11" db="EMBL/GenBank/DDBJ databases">
        <title>Exploring the genomic traits of fungus-feeding bacterial genus Collimonas.</title>
        <authorList>
            <person name="Song C."/>
            <person name="Schmidt R."/>
            <person name="de Jager V."/>
            <person name="Krzyzanowska D."/>
            <person name="Jongedijk E."/>
            <person name="Cankar K."/>
            <person name="Beekwilder J."/>
            <person name="van Veen A."/>
            <person name="de Boer W."/>
            <person name="van Veen J.A."/>
            <person name="Garbeva P."/>
        </authorList>
    </citation>
    <scope>NUCLEOTIDE SEQUENCE [LARGE SCALE GENOMIC DNA]</scope>
    <source>
        <strain evidence="7 8">Ter91</strain>
    </source>
</reference>
<evidence type="ECO:0000256" key="4">
    <source>
        <dbReference type="PIRSR" id="PIRSR603782-2"/>
    </source>
</evidence>
<feature type="domain" description="Thioredoxin" evidence="6">
    <location>
        <begin position="48"/>
        <end position="210"/>
    </location>
</feature>
<protein>
    <submittedName>
        <fullName evidence="7">AhpC/TSA family protein</fullName>
    </submittedName>
</protein>
<dbReference type="KEGG" id="cpra:CPter91_0649"/>
<name>A0A127PZ63_9BURK</name>
<dbReference type="PATRIC" id="fig|279113.9.peg.657"/>
<dbReference type="PROSITE" id="PS51257">
    <property type="entry name" value="PROKAR_LIPOPROTEIN"/>
    <property type="match status" value="1"/>
</dbReference>
<feature type="binding site" evidence="3">
    <location>
        <position position="175"/>
    </location>
    <ligand>
        <name>Cu cation</name>
        <dbReference type="ChEBI" id="CHEBI:23378"/>
    </ligand>
</feature>
<evidence type="ECO:0000259" key="6">
    <source>
        <dbReference type="PROSITE" id="PS51352"/>
    </source>
</evidence>
<dbReference type="AlphaFoldDB" id="A0A127PZ63"/>
<dbReference type="PANTHER" id="PTHR12151">
    <property type="entry name" value="ELECTRON TRANSPORT PROTIN SCO1/SENC FAMILY MEMBER"/>
    <property type="match status" value="1"/>
</dbReference>
<dbReference type="PROSITE" id="PS51352">
    <property type="entry name" value="THIOREDOXIN_2"/>
    <property type="match status" value="1"/>
</dbReference>
<feature type="binding site" evidence="3">
    <location>
        <position position="86"/>
    </location>
    <ligand>
        <name>Cu cation</name>
        <dbReference type="ChEBI" id="CHEBI:23378"/>
    </ligand>
</feature>
<evidence type="ECO:0000313" key="7">
    <source>
        <dbReference type="EMBL" id="AMP03044.1"/>
    </source>
</evidence>
<evidence type="ECO:0000256" key="3">
    <source>
        <dbReference type="PIRSR" id="PIRSR603782-1"/>
    </source>
</evidence>
<feature type="disulfide bond" description="Redox-active" evidence="4">
    <location>
        <begin position="86"/>
        <end position="90"/>
    </location>
</feature>
<evidence type="ECO:0000256" key="5">
    <source>
        <dbReference type="SAM" id="SignalP"/>
    </source>
</evidence>
<dbReference type="PANTHER" id="PTHR12151:SF25">
    <property type="entry name" value="LINALOOL DEHYDRATASE_ISOMERASE DOMAIN-CONTAINING PROTEIN"/>
    <property type="match status" value="1"/>
</dbReference>
<feature type="signal peptide" evidence="5">
    <location>
        <begin position="1"/>
        <end position="21"/>
    </location>
</feature>
<dbReference type="InterPro" id="IPR013766">
    <property type="entry name" value="Thioredoxin_domain"/>
</dbReference>
<keyword evidence="3" id="KW-0479">Metal-binding</keyword>
<dbReference type="EMBL" id="CP013234">
    <property type="protein sequence ID" value="AMP03044.1"/>
    <property type="molecule type" value="Genomic_DNA"/>
</dbReference>
<dbReference type="Pfam" id="PF02630">
    <property type="entry name" value="SCO1-SenC"/>
    <property type="match status" value="1"/>
</dbReference>
<dbReference type="CDD" id="cd02968">
    <property type="entry name" value="SCO"/>
    <property type="match status" value="1"/>
</dbReference>